<dbReference type="PROSITE" id="PS50948">
    <property type="entry name" value="PAN"/>
    <property type="match status" value="3"/>
</dbReference>
<dbReference type="EMBL" id="CAJNOC010000052">
    <property type="protein sequence ID" value="CAF0710186.1"/>
    <property type="molecule type" value="Genomic_DNA"/>
</dbReference>
<dbReference type="Proteomes" id="UP000663879">
    <property type="component" value="Unassembled WGS sequence"/>
</dbReference>
<dbReference type="SUPFAM" id="SSF57414">
    <property type="entry name" value="Hairpin loop containing domain-like"/>
    <property type="match status" value="4"/>
</dbReference>
<feature type="chain" id="PRO_5032906973" description="Apple domain-containing protein" evidence="2">
    <location>
        <begin position="23"/>
        <end position="985"/>
    </location>
</feature>
<keyword evidence="2" id="KW-0732">Signal</keyword>
<dbReference type="PANTHER" id="PTHR36902">
    <property type="entry name" value="ENRICHED IN SURFACE-LABELED PROTEOME PROTEIN 9"/>
    <property type="match status" value="1"/>
</dbReference>
<evidence type="ECO:0000313" key="5">
    <source>
        <dbReference type="Proteomes" id="UP000663879"/>
    </source>
</evidence>
<protein>
    <recommendedName>
        <fullName evidence="3">Apple domain-containing protein</fullName>
    </recommendedName>
</protein>
<dbReference type="Pfam" id="PF00024">
    <property type="entry name" value="PAN_1"/>
    <property type="match status" value="4"/>
</dbReference>
<keyword evidence="1" id="KW-1133">Transmembrane helix</keyword>
<feature type="domain" description="Apple" evidence="3">
    <location>
        <begin position="849"/>
        <end position="930"/>
    </location>
</feature>
<dbReference type="Pfam" id="PF25898">
    <property type="entry name" value="LolA_2nd_metazoa"/>
    <property type="match status" value="2"/>
</dbReference>
<dbReference type="PANTHER" id="PTHR36902:SF1">
    <property type="entry name" value="ENRICHED IN SURFACE-LABELED PROTEOME PROTEIN 9"/>
    <property type="match status" value="1"/>
</dbReference>
<feature type="domain" description="Apple" evidence="3">
    <location>
        <begin position="554"/>
        <end position="634"/>
    </location>
</feature>
<organism evidence="4 5">
    <name type="scientific">Brachionus calyciflorus</name>
    <dbReference type="NCBI Taxonomy" id="104777"/>
    <lineage>
        <taxon>Eukaryota</taxon>
        <taxon>Metazoa</taxon>
        <taxon>Spiralia</taxon>
        <taxon>Gnathifera</taxon>
        <taxon>Rotifera</taxon>
        <taxon>Eurotatoria</taxon>
        <taxon>Monogononta</taxon>
        <taxon>Pseudotrocha</taxon>
        <taxon>Ploima</taxon>
        <taxon>Brachionidae</taxon>
        <taxon>Brachionus</taxon>
    </lineage>
</organism>
<accession>A0A813LY00</accession>
<dbReference type="Gene3D" id="3.50.4.10">
    <property type="entry name" value="Hepatocyte Growth Factor"/>
    <property type="match status" value="4"/>
</dbReference>
<dbReference type="AlphaFoldDB" id="A0A813LY00"/>
<feature type="signal peptide" evidence="2">
    <location>
        <begin position="1"/>
        <end position="22"/>
    </location>
</feature>
<evidence type="ECO:0000256" key="1">
    <source>
        <dbReference type="SAM" id="Phobius"/>
    </source>
</evidence>
<name>A0A813LY00_9BILA</name>
<dbReference type="CDD" id="cd01099">
    <property type="entry name" value="PAN_AP_HGF"/>
    <property type="match status" value="2"/>
</dbReference>
<dbReference type="SMART" id="SM00473">
    <property type="entry name" value="PAN_AP"/>
    <property type="match status" value="4"/>
</dbReference>
<sequence>MKLFYIYLILNLILLSKWIVDAQVCTNSDYPYKPGPSPTPSIPNRYSTRVEVNQLEDDRTYEMRAFFDSSKKKAALEIREDGLFKKLIFNYETDEIYSMKSQPTFDVPLVPPPDFQPLYPTTCETFQLSTNMSLNYYFGFTGSTTFLSPATAGTFFRLNTNNYAGEEEVRGIMCDVYASCQYNAATNSNYTLKLYFSKTNVEFPGNNASYPRVILRAKYSGAALKPDGSLKPFTNTFDYYEFRLDFERDDIFQTPGGVFCEKRKLTSIKPPKVSGGHLKFSEEIISKGVISHITDLVYDVDLQLVRYETRDRFGNDSEISYDKYPHVYVNDYTLGVSYITNKHTGKCRIETIDPFAFASDANFTQEMLNSDNGYAIRIKSPSSLLELDLDYIFTGQREIDGIMSDIFIAKSQLSKGITTINEYAFTPNDFVSQNLNQREKNIPKRLAKASPQSNFNSISTIYNFDTSEIININYFDVSQCYQKDSLVQFRLIFKPKSDIDLQILKRININQALTKNIYLALGKLSGEKSLRFSIPKITLADNGDVYVRSAILPGPEPLKLFTLFPKKLLTSTGFTLASNISSPLACALRCLQSTKCLSFDYNNNTKSCYLNEKHYSNGTFSTFTTAYDHYSRNSLNYVKFAEKYIVWSDLQLKVNSKSESFRFEVTDSNNQTFPVVLDAQLIEEVKNNENRFGSTALLSRYNLKKPNFKFSKNVGQLYKISIDECAKKCTDEIGVPCKSFHFCFLTSECLLTQETVTNDQSGYEANSYCDIYEKDSLIHYNIFRTKASINPKDKKFQNIQTPSECADKCDNELNINCKSFNFCPNTKECYLSERHLVDGSSSSNGDLVCDHYSRKYIEDFTYINTAEIPVNGEVVLKNMNSIEFCSFACVNSDGFNCKSFDYCSESKSCILNSGQKPIGSNIQNVEKDTCAHYRREYFVATSSKSKSNDSSSGTLVALSIIFAVVSVALGGIGTVFYLKKFGGRN</sequence>
<dbReference type="InterPro" id="IPR058831">
    <property type="entry name" value="LolA-like_dom_2nd"/>
</dbReference>
<keyword evidence="1" id="KW-0812">Transmembrane</keyword>
<keyword evidence="1" id="KW-0472">Membrane</keyword>
<feature type="domain" description="Apple" evidence="3">
    <location>
        <begin position="688"/>
        <end position="776"/>
    </location>
</feature>
<keyword evidence="5" id="KW-1185">Reference proteome</keyword>
<dbReference type="InterPro" id="IPR003609">
    <property type="entry name" value="Pan_app"/>
</dbReference>
<evidence type="ECO:0000256" key="2">
    <source>
        <dbReference type="SAM" id="SignalP"/>
    </source>
</evidence>
<proteinExistence type="predicted"/>
<reference evidence="4" key="1">
    <citation type="submission" date="2021-02" db="EMBL/GenBank/DDBJ databases">
        <authorList>
            <person name="Nowell W R."/>
        </authorList>
    </citation>
    <scope>NUCLEOTIDE SEQUENCE</scope>
    <source>
        <strain evidence="4">Ploen Becks lab</strain>
    </source>
</reference>
<evidence type="ECO:0000313" key="4">
    <source>
        <dbReference type="EMBL" id="CAF0710186.1"/>
    </source>
</evidence>
<gene>
    <name evidence="4" type="ORF">OXX778_LOCUS913</name>
</gene>
<dbReference type="OrthoDB" id="5983572at2759"/>
<evidence type="ECO:0000259" key="3">
    <source>
        <dbReference type="PROSITE" id="PS50948"/>
    </source>
</evidence>
<feature type="transmembrane region" description="Helical" evidence="1">
    <location>
        <begin position="955"/>
        <end position="978"/>
    </location>
</feature>
<comment type="caution">
    <text evidence="4">The sequence shown here is derived from an EMBL/GenBank/DDBJ whole genome shotgun (WGS) entry which is preliminary data.</text>
</comment>